<evidence type="ECO:0000256" key="1">
    <source>
        <dbReference type="SAM" id="SignalP"/>
    </source>
</evidence>
<feature type="chain" id="PRO_5037133990" evidence="1">
    <location>
        <begin position="23"/>
        <end position="95"/>
    </location>
</feature>
<protein>
    <submittedName>
        <fullName evidence="3">Uncharacterized protein</fullName>
    </submittedName>
</protein>
<sequence>MHSVAICICLILLNNLTLETFGCSDGDKARHDYHIIDHYAVGDKARHQNDIDHDGDGEGHYDIHYDGHIKKISQCNKILTPEECAKATFKVEKKT</sequence>
<keyword evidence="1" id="KW-0732">Signal</keyword>
<dbReference type="Proteomes" id="UP000887572">
    <property type="component" value="Unplaced"/>
</dbReference>
<proteinExistence type="predicted"/>
<name>A0A914I1N3_GLORO</name>
<dbReference type="AlphaFoldDB" id="A0A914I1N3"/>
<organism evidence="2 3">
    <name type="scientific">Globodera rostochiensis</name>
    <name type="common">Golden nematode worm</name>
    <name type="synonym">Heterodera rostochiensis</name>
    <dbReference type="NCBI Taxonomy" id="31243"/>
    <lineage>
        <taxon>Eukaryota</taxon>
        <taxon>Metazoa</taxon>
        <taxon>Ecdysozoa</taxon>
        <taxon>Nematoda</taxon>
        <taxon>Chromadorea</taxon>
        <taxon>Rhabditida</taxon>
        <taxon>Tylenchina</taxon>
        <taxon>Tylenchomorpha</taxon>
        <taxon>Tylenchoidea</taxon>
        <taxon>Heteroderidae</taxon>
        <taxon>Heteroderinae</taxon>
        <taxon>Globodera</taxon>
    </lineage>
</organism>
<reference evidence="3" key="1">
    <citation type="submission" date="2022-11" db="UniProtKB">
        <authorList>
            <consortium name="WormBaseParasite"/>
        </authorList>
    </citation>
    <scope>IDENTIFICATION</scope>
</reference>
<accession>A0A914I1N3</accession>
<keyword evidence="2" id="KW-1185">Reference proteome</keyword>
<evidence type="ECO:0000313" key="2">
    <source>
        <dbReference type="Proteomes" id="UP000887572"/>
    </source>
</evidence>
<dbReference type="WBParaSite" id="Gr19_v10_g6054.t1">
    <property type="protein sequence ID" value="Gr19_v10_g6054.t1"/>
    <property type="gene ID" value="Gr19_v10_g6054"/>
</dbReference>
<evidence type="ECO:0000313" key="3">
    <source>
        <dbReference type="WBParaSite" id="Gr19_v10_g6054.t1"/>
    </source>
</evidence>
<feature type="signal peptide" evidence="1">
    <location>
        <begin position="1"/>
        <end position="22"/>
    </location>
</feature>